<proteinExistence type="predicted"/>
<dbReference type="GO" id="GO:0004493">
    <property type="term" value="F:methylmalonyl-CoA epimerase activity"/>
    <property type="evidence" value="ECO:0007669"/>
    <property type="project" value="TreeGrafter"/>
</dbReference>
<dbReference type="GO" id="GO:0046872">
    <property type="term" value="F:metal ion binding"/>
    <property type="evidence" value="ECO:0007669"/>
    <property type="project" value="UniProtKB-KW"/>
</dbReference>
<keyword evidence="4" id="KW-1185">Reference proteome</keyword>
<organism evidence="3 4">
    <name type="scientific">Rhabdobacter roseus</name>
    <dbReference type="NCBI Taxonomy" id="1655419"/>
    <lineage>
        <taxon>Bacteria</taxon>
        <taxon>Pseudomonadati</taxon>
        <taxon>Bacteroidota</taxon>
        <taxon>Cytophagia</taxon>
        <taxon>Cytophagales</taxon>
        <taxon>Cytophagaceae</taxon>
        <taxon>Rhabdobacter</taxon>
    </lineage>
</organism>
<evidence type="ECO:0000313" key="4">
    <source>
        <dbReference type="Proteomes" id="UP000557307"/>
    </source>
</evidence>
<dbReference type="PANTHER" id="PTHR43048">
    <property type="entry name" value="METHYLMALONYL-COA EPIMERASE"/>
    <property type="match status" value="1"/>
</dbReference>
<dbReference type="InterPro" id="IPR051785">
    <property type="entry name" value="MMCE/EMCE_epimerase"/>
</dbReference>
<dbReference type="GO" id="GO:0051213">
    <property type="term" value="F:dioxygenase activity"/>
    <property type="evidence" value="ECO:0007669"/>
    <property type="project" value="UniProtKB-KW"/>
</dbReference>
<evidence type="ECO:0000256" key="1">
    <source>
        <dbReference type="ARBA" id="ARBA00022723"/>
    </source>
</evidence>
<dbReference type="Gene3D" id="3.10.180.10">
    <property type="entry name" value="2,3-Dihydroxybiphenyl 1,2-Dioxygenase, domain 1"/>
    <property type="match status" value="2"/>
</dbReference>
<evidence type="ECO:0000259" key="2">
    <source>
        <dbReference type="PROSITE" id="PS51819"/>
    </source>
</evidence>
<keyword evidence="3" id="KW-0223">Dioxygenase</keyword>
<dbReference type="CDD" id="cd06587">
    <property type="entry name" value="VOC"/>
    <property type="match status" value="1"/>
</dbReference>
<evidence type="ECO:0000313" key="3">
    <source>
        <dbReference type="EMBL" id="MBB5282330.1"/>
    </source>
</evidence>
<dbReference type="PANTHER" id="PTHR43048:SF3">
    <property type="entry name" value="METHYLMALONYL-COA EPIMERASE, MITOCHONDRIAL"/>
    <property type="match status" value="1"/>
</dbReference>
<dbReference type="GO" id="GO:0046491">
    <property type="term" value="P:L-methylmalonyl-CoA metabolic process"/>
    <property type="evidence" value="ECO:0007669"/>
    <property type="project" value="TreeGrafter"/>
</dbReference>
<dbReference type="EMBL" id="JACHGF010000001">
    <property type="protein sequence ID" value="MBB5282330.1"/>
    <property type="molecule type" value="Genomic_DNA"/>
</dbReference>
<feature type="domain" description="VOC" evidence="2">
    <location>
        <begin position="9"/>
        <end position="148"/>
    </location>
</feature>
<dbReference type="Pfam" id="PF13669">
    <property type="entry name" value="Glyoxalase_4"/>
    <property type="match status" value="1"/>
</dbReference>
<accession>A0A840TQK5</accession>
<dbReference type="InterPro" id="IPR037523">
    <property type="entry name" value="VOC_core"/>
</dbReference>
<keyword evidence="3" id="KW-0456">Lyase</keyword>
<name>A0A840TQK5_9BACT</name>
<feature type="domain" description="VOC" evidence="2">
    <location>
        <begin position="161"/>
        <end position="313"/>
    </location>
</feature>
<dbReference type="PROSITE" id="PS51819">
    <property type="entry name" value="VOC"/>
    <property type="match status" value="2"/>
</dbReference>
<keyword evidence="3" id="KW-0560">Oxidoreductase</keyword>
<dbReference type="RefSeq" id="WP_184170266.1">
    <property type="nucleotide sequence ID" value="NZ_JACHGF010000001.1"/>
</dbReference>
<dbReference type="Pfam" id="PF00903">
    <property type="entry name" value="Glyoxalase"/>
    <property type="match status" value="1"/>
</dbReference>
<reference evidence="3 4" key="1">
    <citation type="submission" date="2020-08" db="EMBL/GenBank/DDBJ databases">
        <title>Genomic Encyclopedia of Type Strains, Phase IV (KMG-IV): sequencing the most valuable type-strain genomes for metagenomic binning, comparative biology and taxonomic classification.</title>
        <authorList>
            <person name="Goeker M."/>
        </authorList>
    </citation>
    <scope>NUCLEOTIDE SEQUENCE [LARGE SCALE GENOMIC DNA]</scope>
    <source>
        <strain evidence="3 4">DSM 105074</strain>
    </source>
</reference>
<dbReference type="Proteomes" id="UP000557307">
    <property type="component" value="Unassembled WGS sequence"/>
</dbReference>
<dbReference type="InterPro" id="IPR029068">
    <property type="entry name" value="Glyas_Bleomycin-R_OHBP_Dase"/>
</dbReference>
<dbReference type="InterPro" id="IPR004360">
    <property type="entry name" value="Glyas_Fos-R_dOase_dom"/>
</dbReference>
<sequence length="352" mass="39488">MSSSPLISGIQQVGIGVTDVPKAWQWYRRVLGFDVPVFDDRSEARLMVNYTGGNVQSRHAVMALNMAGGGGLEIWQFTDRTPQPCAFQAEPGDLGIFAIRFKAPDARRAYDWVKTQPQANVGTFAKLPEGDGFWGKDPDGNVFQVAGDSSWFQQNDQPTGGVAGVVVGVSDVDASLRFYQHLLNPCEVVYDQTGTFADLPTSTPGQRFRRVLLRKTVTRHGAFSQLLGNVQIELIQALDREPRRLFADRYWGDCGYIHVCFDALDMKALKTRMGDKGYPFTVDSEESFGMESAAGRFAYVEDPDGTLIELVETHKLPILKKIGWYLDLQKRKHQKPLPNWMLRMMSLSRVRD</sequence>
<protein>
    <submittedName>
        <fullName evidence="3">Catechol 2,3-dioxygenase-like lactoylglutathione lyase family enzyme</fullName>
    </submittedName>
</protein>
<dbReference type="AlphaFoldDB" id="A0A840TQK5"/>
<dbReference type="SUPFAM" id="SSF54593">
    <property type="entry name" value="Glyoxalase/Bleomycin resistance protein/Dihydroxybiphenyl dioxygenase"/>
    <property type="match status" value="2"/>
</dbReference>
<gene>
    <name evidence="3" type="ORF">HNQ92_000451</name>
</gene>
<comment type="caution">
    <text evidence="3">The sequence shown here is derived from an EMBL/GenBank/DDBJ whole genome shotgun (WGS) entry which is preliminary data.</text>
</comment>
<keyword evidence="1" id="KW-0479">Metal-binding</keyword>
<dbReference type="GO" id="GO:0016829">
    <property type="term" value="F:lyase activity"/>
    <property type="evidence" value="ECO:0007669"/>
    <property type="project" value="UniProtKB-KW"/>
</dbReference>